<feature type="domain" description="Tyr recombinase" evidence="2">
    <location>
        <begin position="421"/>
        <end position="620"/>
    </location>
</feature>
<evidence type="ECO:0000313" key="4">
    <source>
        <dbReference type="EMBL" id="ORV68509.1"/>
    </source>
</evidence>
<dbReference type="PROSITE" id="PS51898">
    <property type="entry name" value="TYR_RECOMBINASE"/>
    <property type="match status" value="1"/>
</dbReference>
<organism evidence="3 5">
    <name type="scientific">Mycobacterium gordonae</name>
    <dbReference type="NCBI Taxonomy" id="1778"/>
    <lineage>
        <taxon>Bacteria</taxon>
        <taxon>Bacillati</taxon>
        <taxon>Actinomycetota</taxon>
        <taxon>Actinomycetes</taxon>
        <taxon>Mycobacteriales</taxon>
        <taxon>Mycobacteriaceae</taxon>
        <taxon>Mycobacterium</taxon>
    </lineage>
</organism>
<dbReference type="SUPFAM" id="SSF56349">
    <property type="entry name" value="DNA breaking-rejoining enzymes"/>
    <property type="match status" value="1"/>
</dbReference>
<name>A0A0Q2UEI6_MYCGO</name>
<dbReference type="InterPro" id="IPR050090">
    <property type="entry name" value="Tyrosine_recombinase_XerCD"/>
</dbReference>
<dbReference type="AlphaFoldDB" id="A0A0Q2UEI6"/>
<proteinExistence type="predicted"/>
<keyword evidence="1" id="KW-0233">DNA recombination</keyword>
<accession>A0A0Q2UEI6</accession>
<dbReference type="EMBL" id="LQOY01000240">
    <property type="protein sequence ID" value="ORV68509.1"/>
    <property type="molecule type" value="Genomic_DNA"/>
</dbReference>
<dbReference type="InterPro" id="IPR013762">
    <property type="entry name" value="Integrase-like_cat_sf"/>
</dbReference>
<reference evidence="4 6" key="2">
    <citation type="submission" date="2016-01" db="EMBL/GenBank/DDBJ databases">
        <title>The new phylogeny of the genus Mycobacterium.</title>
        <authorList>
            <person name="Tarcisio F."/>
            <person name="Conor M."/>
            <person name="Antonella G."/>
            <person name="Elisabetta G."/>
            <person name="Giulia F.S."/>
            <person name="Sara T."/>
            <person name="Anna F."/>
            <person name="Clotilde B."/>
            <person name="Roberto B."/>
            <person name="Veronica D.S."/>
            <person name="Fabio R."/>
            <person name="Monica P."/>
            <person name="Olivier J."/>
            <person name="Enrico T."/>
            <person name="Nicola S."/>
        </authorList>
    </citation>
    <scope>NUCLEOTIDE SEQUENCE [LARGE SCALE GENOMIC DNA]</scope>
    <source>
        <strain evidence="4 6">DSM 44160</strain>
    </source>
</reference>
<dbReference type="GO" id="GO:0003677">
    <property type="term" value="F:DNA binding"/>
    <property type="evidence" value="ECO:0007669"/>
    <property type="project" value="InterPro"/>
</dbReference>
<protein>
    <submittedName>
        <fullName evidence="3">Transposase</fullName>
    </submittedName>
</protein>
<keyword evidence="6" id="KW-1185">Reference proteome</keyword>
<dbReference type="EMBL" id="LKTM01000116">
    <property type="protein sequence ID" value="KQH79088.1"/>
    <property type="molecule type" value="Genomic_DNA"/>
</dbReference>
<evidence type="ECO:0000259" key="2">
    <source>
        <dbReference type="PROSITE" id="PS51898"/>
    </source>
</evidence>
<comment type="caution">
    <text evidence="3">The sequence shown here is derived from an EMBL/GenBank/DDBJ whole genome shotgun (WGS) entry which is preliminary data.</text>
</comment>
<evidence type="ECO:0000313" key="5">
    <source>
        <dbReference type="Proteomes" id="UP000051677"/>
    </source>
</evidence>
<dbReference type="Proteomes" id="UP000193928">
    <property type="component" value="Unassembled WGS sequence"/>
</dbReference>
<dbReference type="InterPro" id="IPR011010">
    <property type="entry name" value="DNA_brk_join_enz"/>
</dbReference>
<dbReference type="Pfam" id="PF00589">
    <property type="entry name" value="Phage_integrase"/>
    <property type="match status" value="1"/>
</dbReference>
<dbReference type="GO" id="GO:0015074">
    <property type="term" value="P:DNA integration"/>
    <property type="evidence" value="ECO:0007669"/>
    <property type="project" value="InterPro"/>
</dbReference>
<dbReference type="Gene3D" id="1.10.443.10">
    <property type="entry name" value="Intergrase catalytic core"/>
    <property type="match status" value="1"/>
</dbReference>
<evidence type="ECO:0000313" key="3">
    <source>
        <dbReference type="EMBL" id="KQH79088.1"/>
    </source>
</evidence>
<gene>
    <name evidence="3" type="ORF">AO501_07180</name>
    <name evidence="4" type="ORF">AWC08_07155</name>
</gene>
<dbReference type="InterPro" id="IPR002104">
    <property type="entry name" value="Integrase_catalytic"/>
</dbReference>
<sequence length="741" mass="84109">MPSLKPAAPPGLLGKLMAEVRHGFRSNVLEFGPEDPVFGGTECRVEGCERTARGLRLCQGHRQRWHDEGRPSLEQFAASTDPRWRRQQPNQRCRVPGCGYGSARGGMCGLHAQRWERAGRPSLAGWLAEPQPFKQPAAGVTCRIPHCELWPQGTSAFCQTHTTTWKVNGRPDIDAFADHFADQTPLASEQIRLDRLAGQLKLELQYVLQRRHDDRQGKLTPDVVMRVVKALAAAQVDSLLERDEDTWHEWARSTINDTRSRGFLSYASRVIADLAEAGGWDAEYPRDVWRMRRLGYDGDRTLRFDGMPQPWLRDLVKRWVRWRLSTGLGLEAGAGRPVVAFTRFAGFLADIGVESIDQINRPVLERYLAHLRSDSIGAQRRGTHIGLLNRFFAAVRQHRWDTDLPADAMFFAEDYPKRDERLPRALAEQVMAQLEDADNLARFADPAYRLITIILMRCGLRITDALRLRSDCVVADAESAPYLRYLNHKMKRDALVPIDEQLRELIAEHRNHTSQRWPAGTPVLFPRPTKNIDGTHPIASPTYRMALLRWLSVCDIRDEHGQPVHLTPHQWRHTLGTRLINRDVPQEVVRRILDHDSAQMTSHYARLHDTTVRRQWEAARKVDIHGSTIIFDPSGPIAEAAWAKQRLGRATQALPNGYCGLPLQQSCPHANACLTCPMFLTTAEFLPQHHQQRQQTLQLITAAEARGQQRLAEMNRQVLHNLDNIITALNDPEPGKAKHAG</sequence>
<evidence type="ECO:0000313" key="6">
    <source>
        <dbReference type="Proteomes" id="UP000193928"/>
    </source>
</evidence>
<dbReference type="Proteomes" id="UP000051677">
    <property type="component" value="Unassembled WGS sequence"/>
</dbReference>
<evidence type="ECO:0000256" key="1">
    <source>
        <dbReference type="ARBA" id="ARBA00023172"/>
    </source>
</evidence>
<dbReference type="GO" id="GO:0006310">
    <property type="term" value="P:DNA recombination"/>
    <property type="evidence" value="ECO:0007669"/>
    <property type="project" value="UniProtKB-KW"/>
</dbReference>
<dbReference type="PANTHER" id="PTHR30349">
    <property type="entry name" value="PHAGE INTEGRASE-RELATED"/>
    <property type="match status" value="1"/>
</dbReference>
<reference evidence="3 5" key="1">
    <citation type="submission" date="2015-10" db="EMBL/GenBank/DDBJ databases">
        <title>Mycobacterium gordonae draft genome assembly.</title>
        <authorList>
            <person name="Ustinova V."/>
            <person name="Smirnova T."/>
            <person name="Blagodatskikh K."/>
            <person name="Varlamov D."/>
            <person name="Larionova E."/>
            <person name="Chernousova L."/>
        </authorList>
    </citation>
    <scope>NUCLEOTIDE SEQUENCE [LARGE SCALE GENOMIC DNA]</scope>
    <source>
        <strain evidence="3 5">CTRI 14-8773</strain>
    </source>
</reference>